<dbReference type="EMBL" id="JACHNB010000001">
    <property type="protein sequence ID" value="MBB4741688.1"/>
    <property type="molecule type" value="Genomic_DNA"/>
</dbReference>
<reference evidence="2 3" key="1">
    <citation type="submission" date="2020-08" db="EMBL/GenBank/DDBJ databases">
        <title>Sequencing the genomes of 1000 actinobacteria strains.</title>
        <authorList>
            <person name="Klenk H.-P."/>
        </authorList>
    </citation>
    <scope>NUCLEOTIDE SEQUENCE [LARGE SCALE GENOMIC DNA]</scope>
    <source>
        <strain evidence="2 3">DSM 45809</strain>
    </source>
</reference>
<dbReference type="Gene3D" id="3.90.25.10">
    <property type="entry name" value="UDP-galactose 4-epimerase, domain 1"/>
    <property type="match status" value="1"/>
</dbReference>
<feature type="domain" description="NmrA-like" evidence="1">
    <location>
        <begin position="2"/>
        <end position="232"/>
    </location>
</feature>
<dbReference type="PANTHER" id="PTHR47129:SF1">
    <property type="entry name" value="NMRA-LIKE DOMAIN-CONTAINING PROTEIN"/>
    <property type="match status" value="1"/>
</dbReference>
<dbReference type="InterPro" id="IPR008030">
    <property type="entry name" value="NmrA-like"/>
</dbReference>
<dbReference type="Proteomes" id="UP000546162">
    <property type="component" value="Unassembled WGS sequence"/>
</dbReference>
<sequence>MIVVTGATGRLGSQVVERLLSRIPADQVGVSVRDVARAAALAGRGVRVRQGDFTEPQSLKHAFEGATSALIISAGIRGHEAAVSANRAAADAACAAGVERILYTSHQACSPSSLFAPMSVHAATEEHLAGLGTPFVSLRNGFYASTLGFYLPEALATGRFTVPDDGPVSWTAHADLAEAAAVALTRPEAFDGVTPPLVADRTWTFEQVAAELSAMLGREITRVVATDEQWRDAAVERGMPPQAADFTLGFFRAARRGEFDVVDPALPTVLDRPTTPLRTTLEAVGGLD</sequence>
<dbReference type="InterPro" id="IPR052718">
    <property type="entry name" value="NmrA-type_oxidoreductase"/>
</dbReference>
<dbReference type="RefSeq" id="WP_185042138.1">
    <property type="nucleotide sequence ID" value="NZ_BAABFG010000005.1"/>
</dbReference>
<name>A0A7W7H0J7_9ACTN</name>
<gene>
    <name evidence="2" type="ORF">BJY16_005147</name>
</gene>
<evidence type="ECO:0000313" key="3">
    <source>
        <dbReference type="Proteomes" id="UP000546162"/>
    </source>
</evidence>
<organism evidence="2 3">
    <name type="scientific">Actinoplanes octamycinicus</name>
    <dbReference type="NCBI Taxonomy" id="135948"/>
    <lineage>
        <taxon>Bacteria</taxon>
        <taxon>Bacillati</taxon>
        <taxon>Actinomycetota</taxon>
        <taxon>Actinomycetes</taxon>
        <taxon>Micromonosporales</taxon>
        <taxon>Micromonosporaceae</taxon>
        <taxon>Actinoplanes</taxon>
    </lineage>
</organism>
<dbReference type="AlphaFoldDB" id="A0A7W7H0J7"/>
<proteinExistence type="predicted"/>
<comment type="caution">
    <text evidence="2">The sequence shown here is derived from an EMBL/GenBank/DDBJ whole genome shotgun (WGS) entry which is preliminary data.</text>
</comment>
<keyword evidence="3" id="KW-1185">Reference proteome</keyword>
<evidence type="ECO:0000313" key="2">
    <source>
        <dbReference type="EMBL" id="MBB4741688.1"/>
    </source>
</evidence>
<evidence type="ECO:0000259" key="1">
    <source>
        <dbReference type="Pfam" id="PF05368"/>
    </source>
</evidence>
<dbReference type="InterPro" id="IPR036291">
    <property type="entry name" value="NAD(P)-bd_dom_sf"/>
</dbReference>
<dbReference type="Pfam" id="PF05368">
    <property type="entry name" value="NmrA"/>
    <property type="match status" value="1"/>
</dbReference>
<protein>
    <submittedName>
        <fullName evidence="2">Uncharacterized protein YbjT (DUF2867 family)</fullName>
    </submittedName>
</protein>
<dbReference type="PANTHER" id="PTHR47129">
    <property type="entry name" value="QUINONE OXIDOREDUCTASE 2"/>
    <property type="match status" value="1"/>
</dbReference>
<dbReference type="SUPFAM" id="SSF51735">
    <property type="entry name" value="NAD(P)-binding Rossmann-fold domains"/>
    <property type="match status" value="1"/>
</dbReference>
<accession>A0A7W7H0J7</accession>
<dbReference type="Gene3D" id="3.40.50.720">
    <property type="entry name" value="NAD(P)-binding Rossmann-like Domain"/>
    <property type="match status" value="1"/>
</dbReference>